<sequence length="745" mass="79861">MGSAERGLVRLGLRYAVWLRFVVIAVASGASLVLENERKPGWAIFIVLALNAWNAWYAARMSRSAARWPVAVDVLVMCAICLTQVWTTPTAPSPEGTSWVRVAAAITVVAYPWQLGAGALGAATAAITAAHLAGTALSLPEHWMTAAPIHLWMFMEAGLSWGLYLLVRRGARTADQIVARGERLRRRAAVAEARRTDEREHLAALHDTASATLLMVGAGVVAERQTWLAEQAKRDLEVIRGRSEVSGGEADLVGMLRETITRTPLRVRLTAPDELVVPSVEAVALCHGTREALTNVVRHAGVDRADVAVAPHGDSVVVEVVDAGRGFDPDRISGHRYGVTGSLVERMRRTGGSAEVISSPGGGTRVRMTCPLGAAEDAGGDAEIIATKFLQGMQWAVVVMNLVILCLLDLPKLLANLDGYRSTPTQFLAFAGFLAVTLIVLVSLRRQRPIGRWRWPLLALVFALSAAGTASVQPEHLLGFAHWSEGDAGWTVALLLLDCRVPTFALTLIAHYVMTFAQVGFAGNAAISFSDAVNATVLILSYQTAVGLIAAVLRGLAVSSARAAREEEQLRTAEEVARQLHQDRKNRYADLEGTTVPLLDGLGSGALDPGDVSVRRRCSVEAAKMRRLFAEDASTPDPLLHELRACIELAERQGVSVRFAEYGKRPAIPREVRRRLTEPAVTALATATGTVRVTVAGSGDTVTVSLVAAAVEPVLAEPRSDGDVVTSTVVDGGRIWVEAKWSRPT</sequence>
<accession>A0A1H2ZJT8</accession>
<gene>
    <name evidence="6" type="ORF">SAMN05216215_100881</name>
</gene>
<organism evidence="6 7">
    <name type="scientific">Saccharopolyspora shandongensis</name>
    <dbReference type="NCBI Taxonomy" id="418495"/>
    <lineage>
        <taxon>Bacteria</taxon>
        <taxon>Bacillati</taxon>
        <taxon>Actinomycetota</taxon>
        <taxon>Actinomycetes</taxon>
        <taxon>Pseudonocardiales</taxon>
        <taxon>Pseudonocardiaceae</taxon>
        <taxon>Saccharopolyspora</taxon>
    </lineage>
</organism>
<keyword evidence="7" id="KW-1185">Reference proteome</keyword>
<feature type="transmembrane region" description="Helical" evidence="4">
    <location>
        <begin position="149"/>
        <end position="167"/>
    </location>
</feature>
<dbReference type="Proteomes" id="UP000199529">
    <property type="component" value="Unassembled WGS sequence"/>
</dbReference>
<feature type="transmembrane region" description="Helical" evidence="4">
    <location>
        <begin position="40"/>
        <end position="58"/>
    </location>
</feature>
<keyword evidence="1" id="KW-0808">Transferase</keyword>
<evidence type="ECO:0000256" key="1">
    <source>
        <dbReference type="ARBA" id="ARBA00022679"/>
    </source>
</evidence>
<feature type="domain" description="Histidine kinase/HSP90-like ATPase" evidence="5">
    <location>
        <begin position="284"/>
        <end position="372"/>
    </location>
</feature>
<dbReference type="PANTHER" id="PTHR24421">
    <property type="entry name" value="NITRATE/NITRITE SENSOR PROTEIN NARX-RELATED"/>
    <property type="match status" value="1"/>
</dbReference>
<name>A0A1H2ZJT8_9PSEU</name>
<dbReference type="EMBL" id="FNOK01000008">
    <property type="protein sequence ID" value="SDX17635.1"/>
    <property type="molecule type" value="Genomic_DNA"/>
</dbReference>
<dbReference type="STRING" id="418495.SAMN05216215_100881"/>
<proteinExistence type="predicted"/>
<dbReference type="InterPro" id="IPR050482">
    <property type="entry name" value="Sensor_HK_TwoCompSys"/>
</dbReference>
<evidence type="ECO:0000256" key="3">
    <source>
        <dbReference type="ARBA" id="ARBA00023012"/>
    </source>
</evidence>
<evidence type="ECO:0000256" key="2">
    <source>
        <dbReference type="ARBA" id="ARBA00022777"/>
    </source>
</evidence>
<feature type="transmembrane region" description="Helical" evidence="4">
    <location>
        <begin position="456"/>
        <end position="474"/>
    </location>
</feature>
<keyword evidence="4" id="KW-1133">Transmembrane helix</keyword>
<keyword evidence="4" id="KW-0472">Membrane</keyword>
<dbReference type="RefSeq" id="WP_093264559.1">
    <property type="nucleotide sequence ID" value="NZ_FNOK01000008.1"/>
</dbReference>
<keyword evidence="2 6" id="KW-0418">Kinase</keyword>
<feature type="transmembrane region" description="Helical" evidence="4">
    <location>
        <begin position="12"/>
        <end position="34"/>
    </location>
</feature>
<dbReference type="OrthoDB" id="5125370at2"/>
<feature type="transmembrane region" description="Helical" evidence="4">
    <location>
        <begin position="504"/>
        <end position="527"/>
    </location>
</feature>
<dbReference type="SUPFAM" id="SSF55874">
    <property type="entry name" value="ATPase domain of HSP90 chaperone/DNA topoisomerase II/histidine kinase"/>
    <property type="match status" value="1"/>
</dbReference>
<dbReference type="AlphaFoldDB" id="A0A1H2ZJT8"/>
<dbReference type="GO" id="GO:0000160">
    <property type="term" value="P:phosphorelay signal transduction system"/>
    <property type="evidence" value="ECO:0007669"/>
    <property type="project" value="UniProtKB-KW"/>
</dbReference>
<dbReference type="InterPro" id="IPR036890">
    <property type="entry name" value="HATPase_C_sf"/>
</dbReference>
<feature type="transmembrane region" description="Helical" evidence="4">
    <location>
        <begin position="395"/>
        <end position="415"/>
    </location>
</feature>
<evidence type="ECO:0000256" key="4">
    <source>
        <dbReference type="SAM" id="Phobius"/>
    </source>
</evidence>
<evidence type="ECO:0000259" key="5">
    <source>
        <dbReference type="Pfam" id="PF02518"/>
    </source>
</evidence>
<dbReference type="Pfam" id="PF02518">
    <property type="entry name" value="HATPase_c"/>
    <property type="match status" value="1"/>
</dbReference>
<dbReference type="Gene3D" id="3.30.565.10">
    <property type="entry name" value="Histidine kinase-like ATPase, C-terminal domain"/>
    <property type="match status" value="1"/>
</dbReference>
<evidence type="ECO:0000313" key="6">
    <source>
        <dbReference type="EMBL" id="SDX17635.1"/>
    </source>
</evidence>
<keyword evidence="3" id="KW-0902">Two-component regulatory system</keyword>
<reference evidence="7" key="1">
    <citation type="submission" date="2016-10" db="EMBL/GenBank/DDBJ databases">
        <authorList>
            <person name="Varghese N."/>
            <person name="Submissions S."/>
        </authorList>
    </citation>
    <scope>NUCLEOTIDE SEQUENCE [LARGE SCALE GENOMIC DNA]</scope>
    <source>
        <strain evidence="7">CGMCC 4.3530</strain>
    </source>
</reference>
<dbReference type="InterPro" id="IPR003594">
    <property type="entry name" value="HATPase_dom"/>
</dbReference>
<dbReference type="GO" id="GO:0016301">
    <property type="term" value="F:kinase activity"/>
    <property type="evidence" value="ECO:0007669"/>
    <property type="project" value="UniProtKB-KW"/>
</dbReference>
<feature type="transmembrane region" description="Helical" evidence="4">
    <location>
        <begin position="427"/>
        <end position="444"/>
    </location>
</feature>
<dbReference type="CDD" id="cd16917">
    <property type="entry name" value="HATPase_UhpB-NarQ-NarX-like"/>
    <property type="match status" value="1"/>
</dbReference>
<protein>
    <submittedName>
        <fullName evidence="6">Signal transduction histidine kinase</fullName>
    </submittedName>
</protein>
<feature type="transmembrane region" description="Helical" evidence="4">
    <location>
        <begin position="533"/>
        <end position="553"/>
    </location>
</feature>
<keyword evidence="4" id="KW-0812">Transmembrane</keyword>
<evidence type="ECO:0000313" key="7">
    <source>
        <dbReference type="Proteomes" id="UP000199529"/>
    </source>
</evidence>